<feature type="region of interest" description="Disordered" evidence="2">
    <location>
        <begin position="76"/>
        <end position="104"/>
    </location>
</feature>
<keyword evidence="4" id="KW-1185">Reference proteome</keyword>
<evidence type="ECO:0000256" key="2">
    <source>
        <dbReference type="SAM" id="MobiDB-lite"/>
    </source>
</evidence>
<dbReference type="InParanoid" id="A0A5C3NTP8"/>
<dbReference type="Proteomes" id="UP000308197">
    <property type="component" value="Unassembled WGS sequence"/>
</dbReference>
<protein>
    <submittedName>
        <fullName evidence="3">Uncharacterized protein</fullName>
    </submittedName>
</protein>
<proteinExistence type="predicted"/>
<evidence type="ECO:0000256" key="1">
    <source>
        <dbReference type="SAM" id="Coils"/>
    </source>
</evidence>
<feature type="compositionally biased region" description="Low complexity" evidence="2">
    <location>
        <begin position="176"/>
        <end position="198"/>
    </location>
</feature>
<keyword evidence="1" id="KW-0175">Coiled coil</keyword>
<feature type="compositionally biased region" description="Polar residues" evidence="2">
    <location>
        <begin position="202"/>
        <end position="211"/>
    </location>
</feature>
<feature type="coiled-coil region" evidence="1">
    <location>
        <begin position="111"/>
        <end position="138"/>
    </location>
</feature>
<evidence type="ECO:0000313" key="3">
    <source>
        <dbReference type="EMBL" id="TFK80611.1"/>
    </source>
</evidence>
<dbReference type="AlphaFoldDB" id="A0A5C3NTP8"/>
<dbReference type="EMBL" id="ML211739">
    <property type="protein sequence ID" value="TFK80611.1"/>
    <property type="molecule type" value="Genomic_DNA"/>
</dbReference>
<evidence type="ECO:0000313" key="4">
    <source>
        <dbReference type="Proteomes" id="UP000308197"/>
    </source>
</evidence>
<accession>A0A5C3NTP8</accession>
<feature type="region of interest" description="Disordered" evidence="2">
    <location>
        <begin position="176"/>
        <end position="224"/>
    </location>
</feature>
<reference evidence="3 4" key="1">
    <citation type="journal article" date="2019" name="Nat. Ecol. Evol.">
        <title>Megaphylogeny resolves global patterns of mushroom evolution.</title>
        <authorList>
            <person name="Varga T."/>
            <person name="Krizsan K."/>
            <person name="Foldi C."/>
            <person name="Dima B."/>
            <person name="Sanchez-Garcia M."/>
            <person name="Sanchez-Ramirez S."/>
            <person name="Szollosi G.J."/>
            <person name="Szarkandi J.G."/>
            <person name="Papp V."/>
            <person name="Albert L."/>
            <person name="Andreopoulos W."/>
            <person name="Angelini C."/>
            <person name="Antonin V."/>
            <person name="Barry K.W."/>
            <person name="Bougher N.L."/>
            <person name="Buchanan P."/>
            <person name="Buyck B."/>
            <person name="Bense V."/>
            <person name="Catcheside P."/>
            <person name="Chovatia M."/>
            <person name="Cooper J."/>
            <person name="Damon W."/>
            <person name="Desjardin D."/>
            <person name="Finy P."/>
            <person name="Geml J."/>
            <person name="Haridas S."/>
            <person name="Hughes K."/>
            <person name="Justo A."/>
            <person name="Karasinski D."/>
            <person name="Kautmanova I."/>
            <person name="Kiss B."/>
            <person name="Kocsube S."/>
            <person name="Kotiranta H."/>
            <person name="LaButti K.M."/>
            <person name="Lechner B.E."/>
            <person name="Liimatainen K."/>
            <person name="Lipzen A."/>
            <person name="Lukacs Z."/>
            <person name="Mihaltcheva S."/>
            <person name="Morgado L.N."/>
            <person name="Niskanen T."/>
            <person name="Noordeloos M.E."/>
            <person name="Ohm R.A."/>
            <person name="Ortiz-Santana B."/>
            <person name="Ovrebo C."/>
            <person name="Racz N."/>
            <person name="Riley R."/>
            <person name="Savchenko A."/>
            <person name="Shiryaev A."/>
            <person name="Soop K."/>
            <person name="Spirin V."/>
            <person name="Szebenyi C."/>
            <person name="Tomsovsky M."/>
            <person name="Tulloss R.E."/>
            <person name="Uehling J."/>
            <person name="Grigoriev I.V."/>
            <person name="Vagvolgyi C."/>
            <person name="Papp T."/>
            <person name="Martin F.M."/>
            <person name="Miettinen O."/>
            <person name="Hibbett D.S."/>
            <person name="Nagy L.G."/>
        </authorList>
    </citation>
    <scope>NUCLEOTIDE SEQUENCE [LARGE SCALE GENOMIC DNA]</scope>
    <source>
        <strain evidence="3 4">HHB13444</strain>
    </source>
</reference>
<organism evidence="3 4">
    <name type="scientific">Polyporus arcularius HHB13444</name>
    <dbReference type="NCBI Taxonomy" id="1314778"/>
    <lineage>
        <taxon>Eukaryota</taxon>
        <taxon>Fungi</taxon>
        <taxon>Dikarya</taxon>
        <taxon>Basidiomycota</taxon>
        <taxon>Agaricomycotina</taxon>
        <taxon>Agaricomycetes</taxon>
        <taxon>Polyporales</taxon>
        <taxon>Polyporaceae</taxon>
        <taxon>Polyporus</taxon>
    </lineage>
</organism>
<sequence length="530" mass="55691">MIVKLAVKAKSLEEQLAVSLKTQDAQGQLEGPSTKDAIISAQEEYLAVKDIKLARQDNTIAKLTADLARADDTISQLQSKSADAEVPPPTESFSTTTTPPAPHAPLQEQMLDAVVDENARLYTQVADLQQQVDTLMDEAIIRSWESNAQEGEWMAREKDMRGLICSLYSIIQESGLAPTSSPSSSPSSSGSANSSATLVDEPTTSCASPCTTEAAVSGQDEQDLEEQQETVLSTSASSILRSGQLLASDSLANVVTSSSSEMLFKMAFDILEDISFTSEVTEPTSSLTSSSSADVQAVLPCESTSTVQQDGSEEEAPVIPASTSAILRSGQVLASDSLQGIVLSISSEMLFNVDFDLLEDMSFTAEDTETTASLTSSRSADVQAALPCESTSTVQQDGSEEEAPVLPASTSAILRSGQILASDSLQGIVLSISSEMLFNVDFDLPADTSFVLFASTTSSESSLAPASSSHIMASITADMLSNVTLDLPPATPCARRSSGPLAESPMKMVVSSSSQLLSRVTFDLPPSSPG</sequence>
<gene>
    <name evidence="3" type="ORF">K466DRAFT_371362</name>
</gene>
<name>A0A5C3NTP8_9APHY</name>